<gene>
    <name evidence="7" type="ORF">H6P81_013437</name>
</gene>
<comment type="caution">
    <text evidence="7">The sequence shown here is derived from an EMBL/GenBank/DDBJ whole genome shotgun (WGS) entry which is preliminary data.</text>
</comment>
<evidence type="ECO:0000313" key="8">
    <source>
        <dbReference type="Proteomes" id="UP000825729"/>
    </source>
</evidence>
<proteinExistence type="predicted"/>
<dbReference type="Pfam" id="PF04564">
    <property type="entry name" value="U-box"/>
    <property type="match status" value="1"/>
</dbReference>
<dbReference type="SUPFAM" id="SSF57850">
    <property type="entry name" value="RING/U-box"/>
    <property type="match status" value="1"/>
</dbReference>
<organism evidence="7 8">
    <name type="scientific">Aristolochia fimbriata</name>
    <name type="common">White veined hardy Dutchman's pipe vine</name>
    <dbReference type="NCBI Taxonomy" id="158543"/>
    <lineage>
        <taxon>Eukaryota</taxon>
        <taxon>Viridiplantae</taxon>
        <taxon>Streptophyta</taxon>
        <taxon>Embryophyta</taxon>
        <taxon>Tracheophyta</taxon>
        <taxon>Spermatophyta</taxon>
        <taxon>Magnoliopsida</taxon>
        <taxon>Magnoliidae</taxon>
        <taxon>Piperales</taxon>
        <taxon>Aristolochiaceae</taxon>
        <taxon>Aristolochia</taxon>
    </lineage>
</organism>
<dbReference type="AlphaFoldDB" id="A0AAV7EGC1"/>
<comment type="pathway">
    <text evidence="2">Protein modification; protein ubiquitination.</text>
</comment>
<dbReference type="InterPro" id="IPR016024">
    <property type="entry name" value="ARM-type_fold"/>
</dbReference>
<dbReference type="Gene3D" id="1.25.10.10">
    <property type="entry name" value="Leucine-rich Repeat Variant"/>
    <property type="match status" value="3"/>
</dbReference>
<dbReference type="SUPFAM" id="SSF48371">
    <property type="entry name" value="ARM repeat"/>
    <property type="match status" value="2"/>
</dbReference>
<name>A0AAV7EGC1_ARIFI</name>
<dbReference type="InterPro" id="IPR013083">
    <property type="entry name" value="Znf_RING/FYVE/PHD"/>
</dbReference>
<evidence type="ECO:0000256" key="1">
    <source>
        <dbReference type="ARBA" id="ARBA00000900"/>
    </source>
</evidence>
<dbReference type="InterPro" id="IPR052608">
    <property type="entry name" value="U-box_domain_protein"/>
</dbReference>
<evidence type="ECO:0000256" key="4">
    <source>
        <dbReference type="ARBA" id="ARBA00022679"/>
    </source>
</evidence>
<reference evidence="7 8" key="1">
    <citation type="submission" date="2021-07" db="EMBL/GenBank/DDBJ databases">
        <title>The Aristolochia fimbriata genome: insights into angiosperm evolution, floral development and chemical biosynthesis.</title>
        <authorList>
            <person name="Jiao Y."/>
        </authorList>
    </citation>
    <scope>NUCLEOTIDE SEQUENCE [LARGE SCALE GENOMIC DNA]</scope>
    <source>
        <strain evidence="7">IBCAS-2021</strain>
        <tissue evidence="7">Leaf</tissue>
    </source>
</reference>
<evidence type="ECO:0000313" key="7">
    <source>
        <dbReference type="EMBL" id="KAG9447309.1"/>
    </source>
</evidence>
<dbReference type="InterPro" id="IPR003613">
    <property type="entry name" value="Ubox_domain"/>
</dbReference>
<keyword evidence="8" id="KW-1185">Reference proteome</keyword>
<keyword evidence="5" id="KW-0175">Coiled coil</keyword>
<dbReference type="PROSITE" id="PS51698">
    <property type="entry name" value="U_BOX"/>
    <property type="match status" value="1"/>
</dbReference>
<dbReference type="Gene3D" id="3.30.40.10">
    <property type="entry name" value="Zinc/RING finger domain, C3HC4 (zinc finger)"/>
    <property type="match status" value="1"/>
</dbReference>
<feature type="domain" description="U-box" evidence="6">
    <location>
        <begin position="248"/>
        <end position="322"/>
    </location>
</feature>
<dbReference type="SMART" id="SM00504">
    <property type="entry name" value="Ubox"/>
    <property type="match status" value="1"/>
</dbReference>
<evidence type="ECO:0000256" key="5">
    <source>
        <dbReference type="SAM" id="Coils"/>
    </source>
</evidence>
<keyword evidence="4" id="KW-0808">Transferase</keyword>
<feature type="coiled-coil region" evidence="5">
    <location>
        <begin position="192"/>
        <end position="222"/>
    </location>
</feature>
<dbReference type="Proteomes" id="UP000825729">
    <property type="component" value="Unassembled WGS sequence"/>
</dbReference>
<dbReference type="InterPro" id="IPR011989">
    <property type="entry name" value="ARM-like"/>
</dbReference>
<evidence type="ECO:0000256" key="3">
    <source>
        <dbReference type="ARBA" id="ARBA00012483"/>
    </source>
</evidence>
<dbReference type="GO" id="GO:0061630">
    <property type="term" value="F:ubiquitin protein ligase activity"/>
    <property type="evidence" value="ECO:0007669"/>
    <property type="project" value="UniProtKB-EC"/>
</dbReference>
<comment type="catalytic activity">
    <reaction evidence="1">
        <text>S-ubiquitinyl-[E2 ubiquitin-conjugating enzyme]-L-cysteine + [acceptor protein]-L-lysine = [E2 ubiquitin-conjugating enzyme]-L-cysteine + N(6)-ubiquitinyl-[acceptor protein]-L-lysine.</text>
        <dbReference type="EC" id="2.3.2.27"/>
    </reaction>
</comment>
<sequence>MEAVVDAIQELCNNIGRLIREFEIKSKDVMIDKESFREFSKYVLEIKVLFQSLKAKHVDTRIDSVSTKASLQNLESKLRHASEIIEKNISGSRLRLLFNCTYLLAEMEQSTKEIAEAISSLNISNVDETLSLTYQFDKLVKEMSSMEFRTAAKNEAILSEMEKVMTSNAQEREHSIHLLHQIAEAVGVDVNVLLARNELEQLKQEKEELEAQKKQAEALQLSQLILFLHGSEMTEEPNNENNLQNQQDPAGPFKCPLSGEVMKEPVVVICGHSFEHNEILEYFSRGEKTCPTCKMGLHSLQLTPNISLQNSIQEWKHRETEKNLGATLEGICSNEPDRLNHAFEDLQVLLEVPHCRNAVTEKGLVSKIAISLKNNRININAVLKCLYLLACHSDENKDAIAEAGGIYSIVKQFYTGEASPEAMALLLELSQKKSLVEKIGNTKSCIPFLVSMLQSPHPGILEKAQKIAQKLSSNIQFAITMAEAGYFQPFLNHFYQGSPDTQATMAADLLKMQLNENSVKVLEKERFASTLVRFLSSCSPTYRSDCLQCIKKLSAYSVIGMQFLAESRTIPDMLGILSLPGSDQYRKHISAEVLTSLVSLAQLSDFENNMNLQELQSQHNIDLIVQLALESTIQTKAPFLHLLLAICNKSETARSIIRMDTNVVAHFFSCLQAKHSGVRLVSLKLIYSISDDNHSSIPLPEYPAKEASINSVIMILSCSNDIEERSTAAGIIGLLPSNDTTVDELLQKSDTLKAIREVICAMDDDIHKALSIQKQSLLENVLGALLRFAEPTKPKLHQQLTELEIYPSLIRVLSRGSSLAKQRTALALAHLSQSTKQQTSRLIKAQTSQHHLWFTGLLPYISSCCSSEKTKDNKYCSLHGYDCSSSHFCLIKADAVGPLIRTLGETESGAAEAALEALDTLLEDSTTRQQAAKTIIENQGLGATLDVLERGSLPAKGKALDLLQKIYEHAPNKIQNPHYQRSRGVLIHLLQNETLKKKVALVLSQMEVIPKQSSYF</sequence>
<dbReference type="GO" id="GO:0016567">
    <property type="term" value="P:protein ubiquitination"/>
    <property type="evidence" value="ECO:0007669"/>
    <property type="project" value="InterPro"/>
</dbReference>
<dbReference type="PANTHER" id="PTHR45958">
    <property type="entry name" value="RING-TYPE E3 UBIQUITIN TRANSFERASE"/>
    <property type="match status" value="1"/>
</dbReference>
<dbReference type="PANTHER" id="PTHR45958:SF11">
    <property type="entry name" value="RING-TYPE E3 UBIQUITIN TRANSFERASE"/>
    <property type="match status" value="1"/>
</dbReference>
<dbReference type="EMBL" id="JAINDJ010000005">
    <property type="protein sequence ID" value="KAG9447309.1"/>
    <property type="molecule type" value="Genomic_DNA"/>
</dbReference>
<protein>
    <recommendedName>
        <fullName evidence="3">RING-type E3 ubiquitin transferase</fullName>
        <ecNumber evidence="3">2.3.2.27</ecNumber>
    </recommendedName>
</protein>
<accession>A0AAV7EGC1</accession>
<evidence type="ECO:0000259" key="6">
    <source>
        <dbReference type="PROSITE" id="PS51698"/>
    </source>
</evidence>
<evidence type="ECO:0000256" key="2">
    <source>
        <dbReference type="ARBA" id="ARBA00004906"/>
    </source>
</evidence>
<dbReference type="EC" id="2.3.2.27" evidence="3"/>